<organism evidence="9 10">
    <name type="scientific">Heterocephalus glaber</name>
    <name type="common">Naked mole rat</name>
    <dbReference type="NCBI Taxonomy" id="10181"/>
    <lineage>
        <taxon>Eukaryota</taxon>
        <taxon>Metazoa</taxon>
        <taxon>Chordata</taxon>
        <taxon>Craniata</taxon>
        <taxon>Vertebrata</taxon>
        <taxon>Euteleostomi</taxon>
        <taxon>Mammalia</taxon>
        <taxon>Eutheria</taxon>
        <taxon>Euarchontoglires</taxon>
        <taxon>Glires</taxon>
        <taxon>Rodentia</taxon>
        <taxon>Hystricomorpha</taxon>
        <taxon>Bathyergidae</taxon>
        <taxon>Heterocephalus</taxon>
    </lineage>
</organism>
<keyword evidence="5" id="KW-0804">Transcription</keyword>
<dbReference type="STRING" id="10181.G5BZ21"/>
<feature type="region of interest" description="Disordered" evidence="7">
    <location>
        <begin position="125"/>
        <end position="182"/>
    </location>
</feature>
<keyword evidence="6" id="KW-0539">Nucleus</keyword>
<sequence>MIAAASPPSQPAAALSTIPEAVRITPPITTIAAAPLNPNLSQPAAALSTIPEAVRITPPITTIAAAPLPTATVSGSLSSVIGPPMPEIKVKEEVDPMDIMRPVSSVPPLATNTVSPSLTLLANNLSMPTSDLSPGASPRKKPRKQQYVISTEEGDMMETNSTDDEKSTAKSLLVKAEKRKSPPKEYINEEGVRYVPVHPRPPITLLRHYQNPWKAAYHHFQRYSDIRVKEEKKAMQQEIANQKGVSCHAQGWKVHLCAAQLLQLTNLEHDIFERLTSLQEGIIPKKKAATDDDLHQINELIQGNMQRCKLVMDQISEARDSMLKVLDHKDRVLKLLNKDGTVKKVSKLKRKEKV</sequence>
<feature type="domain" description="Histone deacetylase complex subunit SAP130 C-terminal" evidence="8">
    <location>
        <begin position="29"/>
        <end position="337"/>
    </location>
</feature>
<comment type="similarity">
    <text evidence="2">Belongs to the SAP130 family.</text>
</comment>
<dbReference type="PANTHER" id="PTHR13497">
    <property type="entry name" value="HISTONE DEACETYLASE COMPLEX SUBUNIT SAP130"/>
    <property type="match status" value="1"/>
</dbReference>
<dbReference type="Proteomes" id="UP000006813">
    <property type="component" value="Unassembled WGS sequence"/>
</dbReference>
<evidence type="ECO:0000256" key="3">
    <source>
        <dbReference type="ARBA" id="ARBA00022491"/>
    </source>
</evidence>
<accession>G5BZ21</accession>
<dbReference type="InterPro" id="IPR024137">
    <property type="entry name" value="His_deAcase_cplx_SAP130"/>
</dbReference>
<evidence type="ECO:0000256" key="1">
    <source>
        <dbReference type="ARBA" id="ARBA00004123"/>
    </source>
</evidence>
<dbReference type="eggNOG" id="ENOG502QQ6P">
    <property type="taxonomic scope" value="Eukaryota"/>
</dbReference>
<evidence type="ECO:0000256" key="4">
    <source>
        <dbReference type="ARBA" id="ARBA00023015"/>
    </source>
</evidence>
<evidence type="ECO:0000256" key="7">
    <source>
        <dbReference type="SAM" id="MobiDB-lite"/>
    </source>
</evidence>
<dbReference type="AlphaFoldDB" id="G5BZ21"/>
<gene>
    <name evidence="9" type="ORF">GW7_11056</name>
</gene>
<evidence type="ECO:0000256" key="2">
    <source>
        <dbReference type="ARBA" id="ARBA00007859"/>
    </source>
</evidence>
<protein>
    <submittedName>
        <fullName evidence="9">Histone deacetylase complex subunit SAP130</fullName>
    </submittedName>
</protein>
<dbReference type="GO" id="GO:0000122">
    <property type="term" value="P:negative regulation of transcription by RNA polymerase II"/>
    <property type="evidence" value="ECO:0007669"/>
    <property type="project" value="TreeGrafter"/>
</dbReference>
<proteinExistence type="inferred from homology"/>
<keyword evidence="4" id="KW-0805">Transcription regulation</keyword>
<dbReference type="EMBL" id="JH172513">
    <property type="protein sequence ID" value="EHB14532.1"/>
    <property type="molecule type" value="Genomic_DNA"/>
</dbReference>
<dbReference type="InterPro" id="IPR031963">
    <property type="entry name" value="SAP130_C"/>
</dbReference>
<evidence type="ECO:0000313" key="9">
    <source>
        <dbReference type="EMBL" id="EHB14532.1"/>
    </source>
</evidence>
<evidence type="ECO:0000313" key="10">
    <source>
        <dbReference type="Proteomes" id="UP000006813"/>
    </source>
</evidence>
<evidence type="ECO:0000256" key="6">
    <source>
        <dbReference type="ARBA" id="ARBA00023242"/>
    </source>
</evidence>
<dbReference type="InParanoid" id="G5BZ21"/>
<evidence type="ECO:0000256" key="5">
    <source>
        <dbReference type="ARBA" id="ARBA00023163"/>
    </source>
</evidence>
<keyword evidence="3" id="KW-0678">Repressor</keyword>
<reference evidence="9 10" key="1">
    <citation type="journal article" date="2011" name="Nature">
        <title>Genome sequencing reveals insights into physiology and longevity of the naked mole rat.</title>
        <authorList>
            <person name="Kim E.B."/>
            <person name="Fang X."/>
            <person name="Fushan A.A."/>
            <person name="Huang Z."/>
            <person name="Lobanov A.V."/>
            <person name="Han L."/>
            <person name="Marino S.M."/>
            <person name="Sun X."/>
            <person name="Turanov A.A."/>
            <person name="Yang P."/>
            <person name="Yim S.H."/>
            <person name="Zhao X."/>
            <person name="Kasaikina M.V."/>
            <person name="Stoletzki N."/>
            <person name="Peng C."/>
            <person name="Polak P."/>
            <person name="Xiong Z."/>
            <person name="Kiezun A."/>
            <person name="Zhu Y."/>
            <person name="Chen Y."/>
            <person name="Kryukov G.V."/>
            <person name="Zhang Q."/>
            <person name="Peshkin L."/>
            <person name="Yang L."/>
            <person name="Bronson R.T."/>
            <person name="Buffenstein R."/>
            <person name="Wang B."/>
            <person name="Han C."/>
            <person name="Li Q."/>
            <person name="Chen L."/>
            <person name="Zhao W."/>
            <person name="Sunyaev S.R."/>
            <person name="Park T.J."/>
            <person name="Zhang G."/>
            <person name="Wang J."/>
            <person name="Gladyshev V.N."/>
        </authorList>
    </citation>
    <scope>NUCLEOTIDE SEQUENCE [LARGE SCALE GENOMIC DNA]</scope>
</reference>
<dbReference type="PANTHER" id="PTHR13497:SF3">
    <property type="entry name" value="HISTONE DEACETYLASE COMPLEX SUBUNIT SAP130"/>
    <property type="match status" value="1"/>
</dbReference>
<dbReference type="Pfam" id="PF16014">
    <property type="entry name" value="SAP130_C"/>
    <property type="match status" value="1"/>
</dbReference>
<dbReference type="GO" id="GO:0070822">
    <property type="term" value="C:Sin3-type complex"/>
    <property type="evidence" value="ECO:0007669"/>
    <property type="project" value="TreeGrafter"/>
</dbReference>
<name>G5BZ21_HETGA</name>
<comment type="subcellular location">
    <subcellularLocation>
        <location evidence="1">Nucleus</location>
    </subcellularLocation>
</comment>
<evidence type="ECO:0000259" key="8">
    <source>
        <dbReference type="Pfam" id="PF16014"/>
    </source>
</evidence>